<dbReference type="Gene3D" id="3.30.310.280">
    <property type="match status" value="1"/>
</dbReference>
<dbReference type="InterPro" id="IPR037455">
    <property type="entry name" value="LucA/IucC-like"/>
</dbReference>
<sequence>MTLPPFAAAWPERNRALLAKLIREFAYEESFTPQQDGDGWTLRLASGVTYRFQAVRGIWGSLTITPESLTRDGVTVTEALPFLLDAQAEFAAAPEVLAGYGRELLHTLLADSAVLARNAGQSAAALIALPDDDLQSYLDGHPKAPGSKGRLGWGLESLTAYAPEFGGRFQVVWAAAHRDACRWSAGADITPQGLLRASLSDPEVAAFDQRLRDQGLDPAQYLPLPIHPWQWQAMIAPAFAGEIAAQRLVPLGPLGDAYRPLQSLRTLANADRPRELHLKLALTVLNTSAWRGIPGKYLAIGPIVSDWLKGIVATDPELAEGRRVLVQGEPAGVFYPHPYYEALTDAPYQYREMLGAIWRESPALLPGESSAMVGALWHRVADGPPLACAWIAQSGLSTEEWLDALFEAVTVPLYHFLARYGVGFIAHGQNIGAVFRQGRPVGVTLKDFQGDMDLVDAPFPELDSLAPAARAALPRKPPLYVAHGLLTGHFVTSLRFLSEALREAAGFPEDRFYGLLAGVLRRYQTRHPDLAARFAEFDVFAPEIHRVCINRVRLAIGYGDAAQRPLPTLGTPLRNSLRLGLDAGLAGVPSVSPAVLDPVP</sequence>
<evidence type="ECO:0000313" key="4">
    <source>
        <dbReference type="EMBL" id="OYQ17495.1"/>
    </source>
</evidence>
<dbReference type="PANTHER" id="PTHR34384:SF6">
    <property type="entry name" value="STAPHYLOFERRIN B SYNTHASE"/>
    <property type="match status" value="1"/>
</dbReference>
<organism evidence="4 5">
    <name type="scientific">Elstera cyanobacteriorum</name>
    <dbReference type="NCBI Taxonomy" id="2022747"/>
    <lineage>
        <taxon>Bacteria</taxon>
        <taxon>Pseudomonadati</taxon>
        <taxon>Pseudomonadota</taxon>
        <taxon>Alphaproteobacteria</taxon>
        <taxon>Rhodospirillales</taxon>
        <taxon>Rhodospirillaceae</taxon>
        <taxon>Elstera</taxon>
    </lineage>
</organism>
<feature type="domain" description="Aerobactin siderophore biosynthesis IucA/IucC N-terminal" evidence="2">
    <location>
        <begin position="135"/>
        <end position="378"/>
    </location>
</feature>
<feature type="domain" description="Aerobactin siderophore biosynthesis IucA/IucC-like C-terminal" evidence="3">
    <location>
        <begin position="399"/>
        <end position="555"/>
    </location>
</feature>
<dbReference type="OrthoDB" id="495728at2"/>
<dbReference type="Gene3D" id="1.10.510.40">
    <property type="match status" value="1"/>
</dbReference>
<dbReference type="InterPro" id="IPR022770">
    <property type="entry name" value="IucA/IucC-like_C"/>
</dbReference>
<evidence type="ECO:0008006" key="6">
    <source>
        <dbReference type="Google" id="ProtNLM"/>
    </source>
</evidence>
<gene>
    <name evidence="4" type="ORF">CHR90_16245</name>
</gene>
<dbReference type="InterPro" id="IPR007310">
    <property type="entry name" value="Aerobactin_biosyn_IucA/IucC_N"/>
</dbReference>
<dbReference type="EMBL" id="NOXS01000034">
    <property type="protein sequence ID" value="OYQ17495.1"/>
    <property type="molecule type" value="Genomic_DNA"/>
</dbReference>
<dbReference type="GO" id="GO:0019290">
    <property type="term" value="P:siderophore biosynthetic process"/>
    <property type="evidence" value="ECO:0007669"/>
    <property type="project" value="InterPro"/>
</dbReference>
<dbReference type="RefSeq" id="WP_094410153.1">
    <property type="nucleotide sequence ID" value="NZ_BMJZ01000005.1"/>
</dbReference>
<dbReference type="Gene3D" id="6.10.250.3370">
    <property type="match status" value="1"/>
</dbReference>
<proteinExistence type="predicted"/>
<evidence type="ECO:0000259" key="2">
    <source>
        <dbReference type="Pfam" id="PF04183"/>
    </source>
</evidence>
<protein>
    <recommendedName>
        <fullName evidence="6">IucA/IucC family protein</fullName>
    </recommendedName>
</protein>
<comment type="caution">
    <text evidence="4">The sequence shown here is derived from an EMBL/GenBank/DDBJ whole genome shotgun (WGS) entry which is preliminary data.</text>
</comment>
<name>A0A255XM22_9PROT</name>
<keyword evidence="5" id="KW-1185">Reference proteome</keyword>
<dbReference type="Pfam" id="PF06276">
    <property type="entry name" value="FhuF"/>
    <property type="match status" value="1"/>
</dbReference>
<reference evidence="4 5" key="1">
    <citation type="submission" date="2017-07" db="EMBL/GenBank/DDBJ databases">
        <title>Elstera cyanobacteriorum sp. nov., a novel bacterium isolated from cyanobacterial aggregates in a eutrophic lake.</title>
        <authorList>
            <person name="Cai H."/>
        </authorList>
    </citation>
    <scope>NUCLEOTIDE SEQUENCE [LARGE SCALE GENOMIC DNA]</scope>
    <source>
        <strain evidence="4 5">TH019</strain>
    </source>
</reference>
<evidence type="ECO:0000259" key="3">
    <source>
        <dbReference type="Pfam" id="PF06276"/>
    </source>
</evidence>
<evidence type="ECO:0000256" key="1">
    <source>
        <dbReference type="ARBA" id="ARBA00004924"/>
    </source>
</evidence>
<dbReference type="GO" id="GO:0016881">
    <property type="term" value="F:acid-amino acid ligase activity"/>
    <property type="evidence" value="ECO:0007669"/>
    <property type="project" value="UniProtKB-ARBA"/>
</dbReference>
<dbReference type="Pfam" id="PF04183">
    <property type="entry name" value="IucA_IucC"/>
    <property type="match status" value="1"/>
</dbReference>
<dbReference type="PANTHER" id="PTHR34384">
    <property type="entry name" value="L-2,3-DIAMINOPROPANOATE--CITRATE LIGASE"/>
    <property type="match status" value="1"/>
</dbReference>
<dbReference type="AlphaFoldDB" id="A0A255XM22"/>
<comment type="pathway">
    <text evidence="1">Siderophore biosynthesis.</text>
</comment>
<accession>A0A255XM22</accession>
<evidence type="ECO:0000313" key="5">
    <source>
        <dbReference type="Proteomes" id="UP000216361"/>
    </source>
</evidence>
<dbReference type="Proteomes" id="UP000216361">
    <property type="component" value="Unassembled WGS sequence"/>
</dbReference>